<dbReference type="InterPro" id="IPR004088">
    <property type="entry name" value="KH_dom_type_1"/>
</dbReference>
<dbReference type="EMBL" id="GG697241">
    <property type="protein sequence ID" value="EET89574.1"/>
    <property type="molecule type" value="Genomic_DNA"/>
</dbReference>
<feature type="domain" description="S1 motif" evidence="2">
    <location>
        <begin position="55"/>
        <end position="128"/>
    </location>
</feature>
<keyword evidence="1" id="KW-0694">RNA-binding</keyword>
<dbReference type="AlphaFoldDB" id="C7DI00"/>
<proteinExistence type="predicted"/>
<reference evidence="3 4" key="1">
    <citation type="journal article" date="2009" name="Genome Biol.">
        <title>Community-wide analysis of microbial genome sequence signatures.</title>
        <authorList>
            <person name="Dick G.J."/>
            <person name="Andersson A.F."/>
            <person name="Baker B.J."/>
            <person name="Simmons S.L."/>
            <person name="Thomas B.C."/>
            <person name="Yelton A.P."/>
            <person name="Banfield J.F."/>
        </authorList>
    </citation>
    <scope>NUCLEOTIDE SEQUENCE [LARGE SCALE GENOMIC DNA]</scope>
    <source>
        <strain evidence="3">ARMAN-2</strain>
    </source>
</reference>
<dbReference type="InterPro" id="IPR012340">
    <property type="entry name" value="NA-bd_OB-fold"/>
</dbReference>
<dbReference type="GO" id="GO:0003723">
    <property type="term" value="F:RNA binding"/>
    <property type="evidence" value="ECO:0007669"/>
    <property type="project" value="UniProtKB-KW"/>
</dbReference>
<evidence type="ECO:0000256" key="1">
    <source>
        <dbReference type="ARBA" id="ARBA00022884"/>
    </source>
</evidence>
<dbReference type="Gene3D" id="3.30.1370.10">
    <property type="entry name" value="K Homology domain, type 1"/>
    <property type="match status" value="1"/>
</dbReference>
<reference evidence="3 4" key="2">
    <citation type="journal article" date="2010" name="Proc. Natl. Acad. Sci. U.S.A.">
        <title>Enigmatic, ultrasmall, uncultivated Archaea.</title>
        <authorList>
            <person name="Baker B.J."/>
            <person name="Comolli L.R."/>
            <person name="Dick G.J."/>
            <person name="Hauser L.J."/>
            <person name="Hyatt D."/>
            <person name="Dill B.D."/>
            <person name="Land M.L."/>
            <person name="Verberkmoes N.C."/>
            <person name="Hettich R.L."/>
            <person name="Banfield J.F."/>
        </authorList>
    </citation>
    <scope>NUCLEOTIDE SEQUENCE [LARGE SCALE GENOMIC DNA]</scope>
    <source>
        <strain evidence="3">ARMAN-2</strain>
    </source>
</reference>
<name>C7DI00_MICA2</name>
<protein>
    <submittedName>
        <fullName evidence="3">KH type 1 domain protein</fullName>
    </submittedName>
</protein>
<keyword evidence="4" id="KW-1185">Reference proteome</keyword>
<dbReference type="SUPFAM" id="SSF50249">
    <property type="entry name" value="Nucleic acid-binding proteins"/>
    <property type="match status" value="1"/>
</dbReference>
<dbReference type="PROSITE" id="PS50126">
    <property type="entry name" value="S1"/>
    <property type="match status" value="1"/>
</dbReference>
<evidence type="ECO:0000313" key="4">
    <source>
        <dbReference type="Proteomes" id="UP000332487"/>
    </source>
</evidence>
<dbReference type="Pfam" id="PF15985">
    <property type="entry name" value="KH_6"/>
    <property type="match status" value="1"/>
</dbReference>
<dbReference type="Proteomes" id="UP000332487">
    <property type="component" value="Unassembled WGS sequence"/>
</dbReference>
<accession>C7DI00</accession>
<dbReference type="Gene3D" id="2.40.50.140">
    <property type="entry name" value="Nucleic acid-binding proteins"/>
    <property type="match status" value="1"/>
</dbReference>
<dbReference type="SUPFAM" id="SSF54791">
    <property type="entry name" value="Eukaryotic type KH-domain (KH-domain type I)"/>
    <property type="match status" value="1"/>
</dbReference>
<dbReference type="InterPro" id="IPR036612">
    <property type="entry name" value="KH_dom_type_1_sf"/>
</dbReference>
<evidence type="ECO:0000259" key="2">
    <source>
        <dbReference type="PROSITE" id="PS50126"/>
    </source>
</evidence>
<organism evidence="3 4">
    <name type="scientific">Candidatus Micrarchaeum acidiphilum ARMAN-2</name>
    <dbReference type="NCBI Taxonomy" id="425595"/>
    <lineage>
        <taxon>Archaea</taxon>
        <taxon>Candidatus Micrarchaeota</taxon>
        <taxon>Candidatus Micrarchaeia</taxon>
        <taxon>Candidatus Micrarchaeales</taxon>
        <taxon>Candidatus Micrarchaeaceae</taxon>
        <taxon>Candidatus Micrarchaeum</taxon>
    </lineage>
</organism>
<gene>
    <name evidence="3" type="ORF">UNLARM2_0694</name>
</gene>
<evidence type="ECO:0000313" key="3">
    <source>
        <dbReference type="EMBL" id="EET89574.1"/>
    </source>
</evidence>
<sequence>MRNFIFPGEVVAERQLRMDNTYIENGVTRSCIFGVFDDERRALIPLEGVWKPRSGDIVVGVVSDVTRNSYRVKLTDHFEGIYVPGKMEGTVFKVGDVMEAELGPVGRRPVIELERPRRLSGGVLINVKPVRIPRIIGREDTMIRQIIDITKCRVAVGRNGIVWISGKNLGIAMEAILKIEREAHVPGLTNRIKLMLEERIKENKSDSNGF</sequence>
<dbReference type="InterPro" id="IPR003029">
    <property type="entry name" value="S1_domain"/>
</dbReference>